<protein>
    <recommendedName>
        <fullName evidence="3">Tesmin/TSO1-like CXC domain-containing protein</fullName>
    </recommendedName>
</protein>
<dbReference type="PANTHER" id="PTHR46704">
    <property type="entry name" value="CXC DOMAIN-CONTAINING PROTEIN-RELATED"/>
    <property type="match status" value="1"/>
</dbReference>
<dbReference type="AlphaFoldDB" id="A0AAV4JVE1"/>
<comment type="caution">
    <text evidence="1">The sequence shown here is derived from an EMBL/GenBank/DDBJ whole genome shotgun (WGS) entry which is preliminary data.</text>
</comment>
<proteinExistence type="predicted"/>
<dbReference type="Proteomes" id="UP000762676">
    <property type="component" value="Unassembled WGS sequence"/>
</dbReference>
<evidence type="ECO:0008006" key="3">
    <source>
        <dbReference type="Google" id="ProtNLM"/>
    </source>
</evidence>
<sequence length="214" mass="24082">MGKHFRFFTSMISVPLWGVRKSKALPFFHAFSGCDTTSAFFGKGKKTAWQAWQAYSDATEAMAHLADHPFTHLDEDSDCFSVLERLVVILYDKTSHLSCVDEARKVLFCHMNRAMDKLPPTKNCLLHHVRRAIYQAGIWTKSTQAQFDLPSAQDFAWRQSEDSWKPLWMTVPEVSKACSQLVKCACKDACSVCKCAKASPKCSLLGKCACTRGK</sequence>
<gene>
    <name evidence="1" type="ORF">ElyMa_007060900</name>
</gene>
<dbReference type="EMBL" id="BMAT01014141">
    <property type="protein sequence ID" value="GFS26659.1"/>
    <property type="molecule type" value="Genomic_DNA"/>
</dbReference>
<dbReference type="PANTHER" id="PTHR46704:SF1">
    <property type="entry name" value="TELOMERE LENGTH REGULATION PROTEIN TEL2 HOMOLOG"/>
    <property type="match status" value="1"/>
</dbReference>
<dbReference type="PROSITE" id="PS51257">
    <property type="entry name" value="PROKAR_LIPOPROTEIN"/>
    <property type="match status" value="1"/>
</dbReference>
<organism evidence="1 2">
    <name type="scientific">Elysia marginata</name>
    <dbReference type="NCBI Taxonomy" id="1093978"/>
    <lineage>
        <taxon>Eukaryota</taxon>
        <taxon>Metazoa</taxon>
        <taxon>Spiralia</taxon>
        <taxon>Lophotrochozoa</taxon>
        <taxon>Mollusca</taxon>
        <taxon>Gastropoda</taxon>
        <taxon>Heterobranchia</taxon>
        <taxon>Euthyneura</taxon>
        <taxon>Panpulmonata</taxon>
        <taxon>Sacoglossa</taxon>
        <taxon>Placobranchoidea</taxon>
        <taxon>Plakobranchidae</taxon>
        <taxon>Elysia</taxon>
    </lineage>
</organism>
<keyword evidence="2" id="KW-1185">Reference proteome</keyword>
<name>A0AAV4JVE1_9GAST</name>
<accession>A0AAV4JVE1</accession>
<reference evidence="1 2" key="1">
    <citation type="journal article" date="2021" name="Elife">
        <title>Chloroplast acquisition without the gene transfer in kleptoplastic sea slugs, Plakobranchus ocellatus.</title>
        <authorList>
            <person name="Maeda T."/>
            <person name="Takahashi S."/>
            <person name="Yoshida T."/>
            <person name="Shimamura S."/>
            <person name="Takaki Y."/>
            <person name="Nagai Y."/>
            <person name="Toyoda A."/>
            <person name="Suzuki Y."/>
            <person name="Arimoto A."/>
            <person name="Ishii H."/>
            <person name="Satoh N."/>
            <person name="Nishiyama T."/>
            <person name="Hasebe M."/>
            <person name="Maruyama T."/>
            <person name="Minagawa J."/>
            <person name="Obokata J."/>
            <person name="Shigenobu S."/>
        </authorList>
    </citation>
    <scope>NUCLEOTIDE SEQUENCE [LARGE SCALE GENOMIC DNA]</scope>
</reference>
<evidence type="ECO:0000313" key="2">
    <source>
        <dbReference type="Proteomes" id="UP000762676"/>
    </source>
</evidence>
<evidence type="ECO:0000313" key="1">
    <source>
        <dbReference type="EMBL" id="GFS26659.1"/>
    </source>
</evidence>